<dbReference type="Proteomes" id="UP000727407">
    <property type="component" value="Unassembled WGS sequence"/>
</dbReference>
<sequence length="56" mass="5975">GNRSEAGNEAITASPVRMNHSASGRARTERRCQASGSHAIVALRLRSSSDRPLQVT</sequence>
<name>A0A8J4XCP3_CLAMG</name>
<feature type="non-terminal residue" evidence="2">
    <location>
        <position position="1"/>
    </location>
</feature>
<proteinExistence type="predicted"/>
<organism evidence="2 3">
    <name type="scientific">Clarias magur</name>
    <name type="common">Asian catfish</name>
    <name type="synonym">Macropteronotus magur</name>
    <dbReference type="NCBI Taxonomy" id="1594786"/>
    <lineage>
        <taxon>Eukaryota</taxon>
        <taxon>Metazoa</taxon>
        <taxon>Chordata</taxon>
        <taxon>Craniata</taxon>
        <taxon>Vertebrata</taxon>
        <taxon>Euteleostomi</taxon>
        <taxon>Actinopterygii</taxon>
        <taxon>Neopterygii</taxon>
        <taxon>Teleostei</taxon>
        <taxon>Ostariophysi</taxon>
        <taxon>Siluriformes</taxon>
        <taxon>Clariidae</taxon>
        <taxon>Clarias</taxon>
    </lineage>
</organism>
<keyword evidence="3" id="KW-1185">Reference proteome</keyword>
<evidence type="ECO:0000313" key="2">
    <source>
        <dbReference type="EMBL" id="KAF5895995.1"/>
    </source>
</evidence>
<dbReference type="EMBL" id="QNUK01000296">
    <property type="protein sequence ID" value="KAF5895995.1"/>
    <property type="molecule type" value="Genomic_DNA"/>
</dbReference>
<reference evidence="2" key="1">
    <citation type="submission" date="2020-07" db="EMBL/GenBank/DDBJ databases">
        <title>Clarias magur genome sequencing, assembly and annotation.</title>
        <authorList>
            <person name="Kushwaha B."/>
            <person name="Kumar R."/>
            <person name="Das P."/>
            <person name="Joshi C.G."/>
            <person name="Kumar D."/>
            <person name="Nagpure N.S."/>
            <person name="Pandey M."/>
            <person name="Agarwal S."/>
            <person name="Srivastava S."/>
            <person name="Singh M."/>
            <person name="Sahoo L."/>
            <person name="Jayasankar P."/>
            <person name="Meher P.K."/>
            <person name="Koringa P.G."/>
            <person name="Iquebal M.A."/>
            <person name="Das S.P."/>
            <person name="Bit A."/>
            <person name="Patnaik S."/>
            <person name="Patel N."/>
            <person name="Shah T.M."/>
            <person name="Hinsu A."/>
            <person name="Jena J.K."/>
        </authorList>
    </citation>
    <scope>NUCLEOTIDE SEQUENCE</scope>
    <source>
        <strain evidence="2">CIFAMagur01</strain>
        <tissue evidence="2">Testis</tissue>
    </source>
</reference>
<evidence type="ECO:0000256" key="1">
    <source>
        <dbReference type="SAM" id="MobiDB-lite"/>
    </source>
</evidence>
<protein>
    <submittedName>
        <fullName evidence="2">Uncharacterized protein</fullName>
    </submittedName>
</protein>
<dbReference type="AlphaFoldDB" id="A0A8J4XCP3"/>
<feature type="non-terminal residue" evidence="2">
    <location>
        <position position="56"/>
    </location>
</feature>
<evidence type="ECO:0000313" key="3">
    <source>
        <dbReference type="Proteomes" id="UP000727407"/>
    </source>
</evidence>
<gene>
    <name evidence="2" type="ORF">DAT39_014291</name>
</gene>
<feature type="region of interest" description="Disordered" evidence="1">
    <location>
        <begin position="1"/>
        <end position="35"/>
    </location>
</feature>
<comment type="caution">
    <text evidence="2">The sequence shown here is derived from an EMBL/GenBank/DDBJ whole genome shotgun (WGS) entry which is preliminary data.</text>
</comment>
<accession>A0A8J4XCP3</accession>